<accession>A0A2I1RGB0</accession>
<name>A0A2I1RGB0_FAUOS</name>
<evidence type="ECO:0000313" key="2">
    <source>
        <dbReference type="Proteomes" id="UP000234914"/>
    </source>
</evidence>
<proteinExistence type="predicted"/>
<comment type="caution">
    <text evidence="1">The sequence shown here is derived from an EMBL/GenBank/DDBJ whole genome shotgun (WGS) entry which is preliminary data.</text>
</comment>
<gene>
    <name evidence="1" type="ORF">CYJ96_10135</name>
</gene>
<evidence type="ECO:0000313" key="1">
    <source>
        <dbReference type="EMBL" id="PKZ68138.1"/>
    </source>
</evidence>
<organism evidence="1 2">
    <name type="scientific">Faucicola osloensis</name>
    <name type="common">Moraxella osloensis</name>
    <dbReference type="NCBI Taxonomy" id="34062"/>
    <lineage>
        <taxon>Bacteria</taxon>
        <taxon>Pseudomonadati</taxon>
        <taxon>Pseudomonadota</taxon>
        <taxon>Gammaproteobacteria</taxon>
        <taxon>Moraxellales</taxon>
        <taxon>Moraxellaceae</taxon>
        <taxon>Faucicola</taxon>
    </lineage>
</organism>
<dbReference type="EMBL" id="PKJS01000013">
    <property type="protein sequence ID" value="PKZ68138.1"/>
    <property type="molecule type" value="Genomic_DNA"/>
</dbReference>
<protein>
    <submittedName>
        <fullName evidence="1">Uncharacterized protein</fullName>
    </submittedName>
</protein>
<sequence>MKVYTKKFAISTDKQRGTFAAKLSQMNELSSKAKQGEDYKQFAARIEAELLDEKKQVFYIPYLKKLGFQHS</sequence>
<reference evidence="1 2" key="1">
    <citation type="submission" date="2017-12" db="EMBL/GenBank/DDBJ databases">
        <title>Phylogenetic diversity of female urinary microbiome.</title>
        <authorList>
            <person name="Thomas-White K."/>
            <person name="Wolfe A.J."/>
        </authorList>
    </citation>
    <scope>NUCLEOTIDE SEQUENCE [LARGE SCALE GENOMIC DNA]</scope>
    <source>
        <strain evidence="1 2">UMB0416</strain>
    </source>
</reference>
<dbReference type="Proteomes" id="UP000234914">
    <property type="component" value="Unassembled WGS sequence"/>
</dbReference>
<dbReference type="AlphaFoldDB" id="A0A2I1RGB0"/>